<reference evidence="1" key="1">
    <citation type="submission" date="2023-10" db="EMBL/GenBank/DDBJ databases">
        <title>Genome assembly of Pristionchus species.</title>
        <authorList>
            <person name="Yoshida K."/>
            <person name="Sommer R.J."/>
        </authorList>
    </citation>
    <scope>NUCLEOTIDE SEQUENCE</scope>
    <source>
        <strain evidence="1">RS5133</strain>
    </source>
</reference>
<name>A0AAV5W9B1_9BILA</name>
<gene>
    <name evidence="1" type="ORF">PFISCL1PPCAC_18267</name>
</gene>
<evidence type="ECO:0000313" key="1">
    <source>
        <dbReference type="EMBL" id="GMT26970.1"/>
    </source>
</evidence>
<accession>A0AAV5W9B1</accession>
<proteinExistence type="predicted"/>
<evidence type="ECO:0000313" key="2">
    <source>
        <dbReference type="Proteomes" id="UP001432322"/>
    </source>
</evidence>
<dbReference type="Proteomes" id="UP001432322">
    <property type="component" value="Unassembled WGS sequence"/>
</dbReference>
<keyword evidence="2" id="KW-1185">Reference proteome</keyword>
<organism evidence="1 2">
    <name type="scientific">Pristionchus fissidentatus</name>
    <dbReference type="NCBI Taxonomy" id="1538716"/>
    <lineage>
        <taxon>Eukaryota</taxon>
        <taxon>Metazoa</taxon>
        <taxon>Ecdysozoa</taxon>
        <taxon>Nematoda</taxon>
        <taxon>Chromadorea</taxon>
        <taxon>Rhabditida</taxon>
        <taxon>Rhabditina</taxon>
        <taxon>Diplogasteromorpha</taxon>
        <taxon>Diplogasteroidea</taxon>
        <taxon>Neodiplogasteridae</taxon>
        <taxon>Pristionchus</taxon>
    </lineage>
</organism>
<sequence length="75" mass="8359">IKDQRSVALGVRVRQFLTTRRIFLALVLGLLDRLQSSPLGVLAVLVDKLTLLVGVNDLLLHKVVENEVVEVEELD</sequence>
<comment type="caution">
    <text evidence="1">The sequence shown here is derived from an EMBL/GenBank/DDBJ whole genome shotgun (WGS) entry which is preliminary data.</text>
</comment>
<protein>
    <submittedName>
        <fullName evidence="1">Uncharacterized protein</fullName>
    </submittedName>
</protein>
<feature type="non-terminal residue" evidence="1">
    <location>
        <position position="75"/>
    </location>
</feature>
<dbReference type="EMBL" id="BTSY01000005">
    <property type="protein sequence ID" value="GMT26970.1"/>
    <property type="molecule type" value="Genomic_DNA"/>
</dbReference>
<feature type="non-terminal residue" evidence="1">
    <location>
        <position position="1"/>
    </location>
</feature>
<dbReference type="AlphaFoldDB" id="A0AAV5W9B1"/>